<gene>
    <name evidence="1" type="ORF">BCV71DRAFT_159417</name>
</gene>
<dbReference type="EMBL" id="KV921529">
    <property type="protein sequence ID" value="ORE13523.1"/>
    <property type="molecule type" value="Genomic_DNA"/>
</dbReference>
<dbReference type="Proteomes" id="UP000242381">
    <property type="component" value="Unassembled WGS sequence"/>
</dbReference>
<dbReference type="AlphaFoldDB" id="A0A1X0RN69"/>
<proteinExistence type="predicted"/>
<feature type="non-terminal residue" evidence="1">
    <location>
        <position position="1"/>
    </location>
</feature>
<evidence type="ECO:0000313" key="2">
    <source>
        <dbReference type="Proteomes" id="UP000242381"/>
    </source>
</evidence>
<reference evidence="1 2" key="1">
    <citation type="journal article" date="2016" name="Proc. Natl. Acad. Sci. U.S.A.">
        <title>Lipid metabolic changes in an early divergent fungus govern the establishment of a mutualistic symbiosis with endobacteria.</title>
        <authorList>
            <person name="Lastovetsky O.A."/>
            <person name="Gaspar M.L."/>
            <person name="Mondo S.J."/>
            <person name="LaButti K.M."/>
            <person name="Sandor L."/>
            <person name="Grigoriev I.V."/>
            <person name="Henry S.A."/>
            <person name="Pawlowska T.E."/>
        </authorList>
    </citation>
    <scope>NUCLEOTIDE SEQUENCE [LARGE SCALE GENOMIC DNA]</scope>
    <source>
        <strain evidence="1 2">ATCC 11559</strain>
    </source>
</reference>
<sequence length="60" mass="7278">IEEFWSKLNTVVNNDPSSVRQNEKISDRIRNASFYISRKDCENWIKHSLTFWQRCLNCEK</sequence>
<organism evidence="1 2">
    <name type="scientific">Rhizopus microsporus</name>
    <dbReference type="NCBI Taxonomy" id="58291"/>
    <lineage>
        <taxon>Eukaryota</taxon>
        <taxon>Fungi</taxon>
        <taxon>Fungi incertae sedis</taxon>
        <taxon>Mucoromycota</taxon>
        <taxon>Mucoromycotina</taxon>
        <taxon>Mucoromycetes</taxon>
        <taxon>Mucorales</taxon>
        <taxon>Mucorineae</taxon>
        <taxon>Rhizopodaceae</taxon>
        <taxon>Rhizopus</taxon>
    </lineage>
</organism>
<feature type="non-terminal residue" evidence="1">
    <location>
        <position position="60"/>
    </location>
</feature>
<evidence type="ECO:0000313" key="1">
    <source>
        <dbReference type="EMBL" id="ORE13523.1"/>
    </source>
</evidence>
<name>A0A1X0RN69_RHIZD</name>
<accession>A0A1X0RN69</accession>
<protein>
    <submittedName>
        <fullName evidence="1">Uncharacterized protein</fullName>
    </submittedName>
</protein>